<evidence type="ECO:0000256" key="9">
    <source>
        <dbReference type="ARBA" id="ARBA00025679"/>
    </source>
</evidence>
<dbReference type="InterPro" id="IPR004898">
    <property type="entry name" value="Pectate_lyase_PlyH/PlyE-like"/>
</dbReference>
<dbReference type="PANTHER" id="PTHR33407:SF9">
    <property type="entry name" value="PECTATE LYASE F-RELATED"/>
    <property type="match status" value="1"/>
</dbReference>
<dbReference type="Pfam" id="PF03211">
    <property type="entry name" value="Pectate_lyase"/>
    <property type="match status" value="1"/>
</dbReference>
<evidence type="ECO:0000256" key="6">
    <source>
        <dbReference type="ARBA" id="ARBA00022729"/>
    </source>
</evidence>
<dbReference type="GO" id="GO:0045490">
    <property type="term" value="P:pectin catabolic process"/>
    <property type="evidence" value="ECO:0007669"/>
    <property type="project" value="TreeGrafter"/>
</dbReference>
<evidence type="ECO:0000313" key="12">
    <source>
        <dbReference type="Proteomes" id="UP001219525"/>
    </source>
</evidence>
<evidence type="ECO:0000256" key="3">
    <source>
        <dbReference type="ARBA" id="ARBA00004613"/>
    </source>
</evidence>
<evidence type="ECO:0000256" key="2">
    <source>
        <dbReference type="ARBA" id="ARBA00001913"/>
    </source>
</evidence>
<protein>
    <recommendedName>
        <fullName evidence="10">Pectate lyase</fullName>
        <ecNumber evidence="10">4.2.2.2</ecNumber>
    </recommendedName>
</protein>
<comment type="caution">
    <text evidence="11">The sequence shown here is derived from an EMBL/GenBank/DDBJ whole genome shotgun (WGS) entry which is preliminary data.</text>
</comment>
<dbReference type="Gene3D" id="2.160.20.10">
    <property type="entry name" value="Single-stranded right-handed beta-helix, Pectin lyase-like"/>
    <property type="match status" value="1"/>
</dbReference>
<dbReference type="PANTHER" id="PTHR33407">
    <property type="entry name" value="PECTATE LYASE F-RELATED"/>
    <property type="match status" value="1"/>
</dbReference>
<feature type="signal peptide" evidence="10">
    <location>
        <begin position="1"/>
        <end position="16"/>
    </location>
</feature>
<keyword evidence="5 10" id="KW-0964">Secreted</keyword>
<dbReference type="GO" id="GO:0030570">
    <property type="term" value="F:pectate lyase activity"/>
    <property type="evidence" value="ECO:0007669"/>
    <property type="project" value="UniProtKB-UniRule"/>
</dbReference>
<evidence type="ECO:0000313" key="11">
    <source>
        <dbReference type="EMBL" id="KAJ7207857.1"/>
    </source>
</evidence>
<dbReference type="EMBL" id="JARJCW010000035">
    <property type="protein sequence ID" value="KAJ7207857.1"/>
    <property type="molecule type" value="Genomic_DNA"/>
</dbReference>
<evidence type="ECO:0000256" key="8">
    <source>
        <dbReference type="ARBA" id="ARBA00023239"/>
    </source>
</evidence>
<comment type="catalytic activity">
    <reaction evidence="1 10">
        <text>Eliminative cleavage of (1-&gt;4)-alpha-D-galacturonan to give oligosaccharides with 4-deoxy-alpha-D-galact-4-enuronosyl groups at their non-reducing ends.</text>
        <dbReference type="EC" id="4.2.2.2"/>
    </reaction>
</comment>
<keyword evidence="7 10" id="KW-0106">Calcium</keyword>
<dbReference type="EC" id="4.2.2.2" evidence="10"/>
<comment type="subcellular location">
    <subcellularLocation>
        <location evidence="3 10">Secreted</location>
    </subcellularLocation>
</comment>
<evidence type="ECO:0000256" key="5">
    <source>
        <dbReference type="ARBA" id="ARBA00022525"/>
    </source>
</evidence>
<comment type="cofactor">
    <cofactor evidence="2 10">
        <name>Ca(2+)</name>
        <dbReference type="ChEBI" id="CHEBI:29108"/>
    </cofactor>
</comment>
<name>A0AAD6VET7_9AGAR</name>
<proteinExistence type="inferred from homology"/>
<organism evidence="11 12">
    <name type="scientific">Mycena pura</name>
    <dbReference type="NCBI Taxonomy" id="153505"/>
    <lineage>
        <taxon>Eukaryota</taxon>
        <taxon>Fungi</taxon>
        <taxon>Dikarya</taxon>
        <taxon>Basidiomycota</taxon>
        <taxon>Agaricomycotina</taxon>
        <taxon>Agaricomycetes</taxon>
        <taxon>Agaricomycetidae</taxon>
        <taxon>Agaricales</taxon>
        <taxon>Marasmiineae</taxon>
        <taxon>Mycenaceae</taxon>
        <taxon>Mycena</taxon>
    </lineage>
</organism>
<sequence length="259" mass="27674">MFAHLYIFALLTTVYGNPAPNRTMERRTATNVWPTAPTTSSLSKAMTIASGATFTPPVAYTRFDRGSGACKGQTEGGDSDAVFLLQEGATLSRVIIGANQAEGVHCLGSCTLDHVYFEDVCEDAITIKQTSSSAVSRINFGGAKNADDKIVQHNGAGTVIINSFYAENFGKVYRSCGNCGTQFTRHVQINDLWAVNGDVVAGINTNFGDTATIRTTQVDDVDDICVKYTGNDNGDEPVETGSGSDSKFCLYTSSDIKQL</sequence>
<keyword evidence="6 10" id="KW-0732">Signal</keyword>
<reference evidence="11" key="1">
    <citation type="submission" date="2023-03" db="EMBL/GenBank/DDBJ databases">
        <title>Massive genome expansion in bonnet fungi (Mycena s.s.) driven by repeated elements and novel gene families across ecological guilds.</title>
        <authorList>
            <consortium name="Lawrence Berkeley National Laboratory"/>
            <person name="Harder C.B."/>
            <person name="Miyauchi S."/>
            <person name="Viragh M."/>
            <person name="Kuo A."/>
            <person name="Thoen E."/>
            <person name="Andreopoulos B."/>
            <person name="Lu D."/>
            <person name="Skrede I."/>
            <person name="Drula E."/>
            <person name="Henrissat B."/>
            <person name="Morin E."/>
            <person name="Kohler A."/>
            <person name="Barry K."/>
            <person name="LaButti K."/>
            <person name="Morin E."/>
            <person name="Salamov A."/>
            <person name="Lipzen A."/>
            <person name="Mereny Z."/>
            <person name="Hegedus B."/>
            <person name="Baldrian P."/>
            <person name="Stursova M."/>
            <person name="Weitz H."/>
            <person name="Taylor A."/>
            <person name="Grigoriev I.V."/>
            <person name="Nagy L.G."/>
            <person name="Martin F."/>
            <person name="Kauserud H."/>
        </authorList>
    </citation>
    <scope>NUCLEOTIDE SEQUENCE</scope>
    <source>
        <strain evidence="11">9144</strain>
    </source>
</reference>
<dbReference type="GO" id="GO:0005576">
    <property type="term" value="C:extracellular region"/>
    <property type="evidence" value="ECO:0007669"/>
    <property type="project" value="UniProtKB-SubCell"/>
</dbReference>
<dbReference type="Proteomes" id="UP001219525">
    <property type="component" value="Unassembled WGS sequence"/>
</dbReference>
<dbReference type="SUPFAM" id="SSF51126">
    <property type="entry name" value="Pectin lyase-like"/>
    <property type="match status" value="1"/>
</dbReference>
<feature type="chain" id="PRO_5041777048" description="Pectate lyase" evidence="10">
    <location>
        <begin position="17"/>
        <end position="259"/>
    </location>
</feature>
<gene>
    <name evidence="11" type="ORF">GGX14DRAFT_567159</name>
</gene>
<dbReference type="InterPro" id="IPR012334">
    <property type="entry name" value="Pectin_lyas_fold"/>
</dbReference>
<evidence type="ECO:0000256" key="1">
    <source>
        <dbReference type="ARBA" id="ARBA00000695"/>
    </source>
</evidence>
<keyword evidence="8 10" id="KW-0456">Lyase</keyword>
<evidence type="ECO:0000256" key="10">
    <source>
        <dbReference type="RuleBase" id="RU367009"/>
    </source>
</evidence>
<evidence type="ECO:0000256" key="7">
    <source>
        <dbReference type="ARBA" id="ARBA00022837"/>
    </source>
</evidence>
<comment type="similarity">
    <text evidence="4 10">Belongs to the polysaccharide lyase 3 family.</text>
</comment>
<comment type="function">
    <text evidence="9 10">Pectinolytic enzyme consist of four classes of enzymes: pectin lyase, polygalacturonase, pectin methylesterase and rhamnogalacturonase. Among pectinolytic enzymes, pectin lyase is the most important in depolymerization of pectin, since it cleaves internal glycosidic bonds of highly methylated pectins. Favors pectate, the anion, over pectin, the methyl ester.</text>
</comment>
<dbReference type="AlphaFoldDB" id="A0AAD6VET7"/>
<keyword evidence="12" id="KW-1185">Reference proteome</keyword>
<dbReference type="InterPro" id="IPR011050">
    <property type="entry name" value="Pectin_lyase_fold/virulence"/>
</dbReference>
<evidence type="ECO:0000256" key="4">
    <source>
        <dbReference type="ARBA" id="ARBA00006463"/>
    </source>
</evidence>
<accession>A0AAD6VET7</accession>